<name>A0A3A1Y6D1_9GAMM</name>
<dbReference type="AlphaFoldDB" id="A0A3A1Y6D1"/>
<keyword evidence="9" id="KW-1185">Reference proteome</keyword>
<evidence type="ECO:0000256" key="3">
    <source>
        <dbReference type="ARBA" id="ARBA00022825"/>
    </source>
</evidence>
<reference evidence="8 9" key="1">
    <citation type="submission" date="2017-08" db="EMBL/GenBank/DDBJ databases">
        <title>Reclassification of Bisgaard taxon 37 and 44.</title>
        <authorList>
            <person name="Christensen H."/>
        </authorList>
    </citation>
    <scope>NUCLEOTIDE SEQUENCE [LARGE SCALE GENOMIC DNA]</scope>
    <source>
        <strain evidence="8 9">B96_4</strain>
    </source>
</reference>
<sequence>MNMKRHKLNNLNSSLVAVLSATLLASCGGGGGGGSSYTSTTTASGSTALSTVSVTQLTAATTGVATADTTTATTNLSFNNASETVTSSANLSYTQTQTANNQTFTNSHTAVSQTYFTGWPNSTSNAGVAASYNNLFAMGLIPVVSGQSTINFYIPVTGASTETFNASATFSTDASNFRGAGVNVGIIDGSLNTSHTGLNASNFTVVNIANQYTGNPEADVARGVSLDHGTRVSLILAGQRNSTYNGLVPDASVYYNVLTQYTSNHRLGDIYTTMYTYRPAVINNSYSISYTEESETSEDQFGQVHATAYASALAGLKTVTANADTPLFVFSSANADFYSWLQTQVESDANASSSTDWSSVYYGPQLDTNSSLYQFINADENIANALLVVTGYSLNVDGNYANLLNATKNAVVDTGLSTTGTGSAAFSADLFVPGVSGSSSDLNNVSVAYQCGVTKWNCLAGAYLWEIANYSSAGSFGFAGTSASAPQVTAIAAMVKEQFDWMTAKQLKTTLLTTAYDIGEAGVDSVFGWGVVDASVALNGPGAFVFGDFEANISNTNKRYWFNNNITGAYGLVVNGTSNLDQLVLTGANNTYSGDTVVNGGALVIQDQSSAGFTTANVSSRAALVNSHVYINSDGNFYAYNANLSNVTNNGYTQFYNVSLTGNLVNKYNATLATSLTNPINIAGNASLNGTLYIQNVDSYVTTGSTNNVSVLTAKNITGNFENIVSDYANSALVSYSLLQNSTAVLVSVNASNASTYVNSVSLSGVEAQAYAAGASQVDKLFAAANSQATTGVVAVTGATEVNTSESVVTESTNLVFTSSYYSDLANISEEDLDAVSLTSVGTGSTTSAVVLTADDTSSATDSSSTVTTASTSDTATSSSDTSASTTDTTTTSDTTASTADTTTSTRDSATSTSDSEVVAAAASLQSLTASELNEVLLRASGTIYSNLLQATTQQARSHLLTFADQALGRFATLDNQWHAYVDFGYRWQDWKSNATSLKGHLDSNAYTIGAYTQTLTGYNLGIAAYSLNGNWDEGTAASDYTAGAAKVKSFGFSASVGKAFANSYYGATLYSNFHNFDVTRSVLDASDQKVEFNAQTFGLDLSAGWLVLGSQTSGVILSTGVTAEATHQNAFTETATNSASQTLSLDAKARWTSQLYAHAGIKAFAQFRTFGYASQVDASLKFSGKVAGQDFKLRLTDGTTTGQVFNNDFLARLNLGYSVNLTNSLRIRLAGSVEKSSAWTEKAVNLGLDFKF</sequence>
<dbReference type="Pfam" id="PF00082">
    <property type="entry name" value="Peptidase_S8"/>
    <property type="match status" value="1"/>
</dbReference>
<evidence type="ECO:0000256" key="4">
    <source>
        <dbReference type="PROSITE-ProRule" id="PRU01240"/>
    </source>
</evidence>
<dbReference type="SUPFAM" id="SSF52743">
    <property type="entry name" value="Subtilisin-like"/>
    <property type="match status" value="1"/>
</dbReference>
<evidence type="ECO:0000256" key="1">
    <source>
        <dbReference type="ARBA" id="ARBA00022670"/>
    </source>
</evidence>
<keyword evidence="2 4" id="KW-0378">Hydrolase</keyword>
<feature type="active site" description="Charge relay system" evidence="4">
    <location>
        <position position="228"/>
    </location>
</feature>
<dbReference type="InterPro" id="IPR015500">
    <property type="entry name" value="Peptidase_S8_subtilisin-rel"/>
</dbReference>
<dbReference type="InterPro" id="IPR005546">
    <property type="entry name" value="Autotransporte_beta"/>
</dbReference>
<dbReference type="InterPro" id="IPR036852">
    <property type="entry name" value="Peptidase_S8/S53_dom_sf"/>
</dbReference>
<dbReference type="PRINTS" id="PR00723">
    <property type="entry name" value="SUBTILISIN"/>
</dbReference>
<comment type="caution">
    <text evidence="8">The sequence shown here is derived from an EMBL/GenBank/DDBJ whole genome shotgun (WGS) entry which is preliminary data.</text>
</comment>
<keyword evidence="1 4" id="KW-0645">Protease</keyword>
<dbReference type="EMBL" id="NRJH01000059">
    <property type="protein sequence ID" value="RIY31614.1"/>
    <property type="molecule type" value="Genomic_DNA"/>
</dbReference>
<gene>
    <name evidence="8" type="ORF">CJP74_06900</name>
</gene>
<feature type="active site" description="Charge relay system" evidence="4">
    <location>
        <position position="482"/>
    </location>
</feature>
<dbReference type="RefSeq" id="WP_119497634.1">
    <property type="nucleotide sequence ID" value="NZ_NRJH01000059.1"/>
</dbReference>
<dbReference type="GO" id="GO:0006508">
    <property type="term" value="P:proteolysis"/>
    <property type="evidence" value="ECO:0007669"/>
    <property type="project" value="UniProtKB-KW"/>
</dbReference>
<dbReference type="PROSITE" id="PS00138">
    <property type="entry name" value="SUBTILASE_SER"/>
    <property type="match status" value="1"/>
</dbReference>
<feature type="region of interest" description="Disordered" evidence="5">
    <location>
        <begin position="856"/>
        <end position="915"/>
    </location>
</feature>
<keyword evidence="6" id="KW-0732">Signal</keyword>
<dbReference type="InterPro" id="IPR036709">
    <property type="entry name" value="Autotransporte_beta_dom_sf"/>
</dbReference>
<proteinExistence type="inferred from homology"/>
<organism evidence="8 9">
    <name type="scientific">Psittacicella melopsittaci</name>
    <dbReference type="NCBI Taxonomy" id="2028576"/>
    <lineage>
        <taxon>Bacteria</taxon>
        <taxon>Pseudomonadati</taxon>
        <taxon>Pseudomonadota</taxon>
        <taxon>Gammaproteobacteria</taxon>
        <taxon>Pasteurellales</taxon>
        <taxon>Psittacicellaceae</taxon>
        <taxon>Psittacicella</taxon>
    </lineage>
</organism>
<dbReference type="GO" id="GO:0004252">
    <property type="term" value="F:serine-type endopeptidase activity"/>
    <property type="evidence" value="ECO:0007669"/>
    <property type="project" value="UniProtKB-UniRule"/>
</dbReference>
<protein>
    <recommendedName>
        <fullName evidence="7">Autotransporter domain-containing protein</fullName>
    </recommendedName>
</protein>
<evidence type="ECO:0000313" key="8">
    <source>
        <dbReference type="EMBL" id="RIY31614.1"/>
    </source>
</evidence>
<feature type="signal peptide" evidence="6">
    <location>
        <begin position="1"/>
        <end position="25"/>
    </location>
</feature>
<dbReference type="PROSITE" id="PS51257">
    <property type="entry name" value="PROKAR_LIPOPROTEIN"/>
    <property type="match status" value="1"/>
</dbReference>
<dbReference type="Proteomes" id="UP000266258">
    <property type="component" value="Unassembled WGS sequence"/>
</dbReference>
<evidence type="ECO:0000259" key="7">
    <source>
        <dbReference type="PROSITE" id="PS51208"/>
    </source>
</evidence>
<feature type="domain" description="Autotransporter" evidence="7">
    <location>
        <begin position="973"/>
        <end position="1253"/>
    </location>
</feature>
<evidence type="ECO:0000256" key="6">
    <source>
        <dbReference type="SAM" id="SignalP"/>
    </source>
</evidence>
<dbReference type="PROSITE" id="PS51892">
    <property type="entry name" value="SUBTILASE"/>
    <property type="match status" value="1"/>
</dbReference>
<comment type="similarity">
    <text evidence="4">Belongs to the peptidase S8 family.</text>
</comment>
<dbReference type="OrthoDB" id="5360469at2"/>
<feature type="active site" description="Charge relay system" evidence="4">
    <location>
        <position position="188"/>
    </location>
</feature>
<keyword evidence="3 4" id="KW-0720">Serine protease</keyword>
<feature type="chain" id="PRO_5017467338" description="Autotransporter domain-containing protein" evidence="6">
    <location>
        <begin position="26"/>
        <end position="1253"/>
    </location>
</feature>
<dbReference type="SUPFAM" id="SSF103515">
    <property type="entry name" value="Autotransporter"/>
    <property type="match status" value="1"/>
</dbReference>
<dbReference type="InterPro" id="IPR023828">
    <property type="entry name" value="Peptidase_S8_Ser-AS"/>
</dbReference>
<accession>A0A3A1Y6D1</accession>
<dbReference type="Gene3D" id="3.40.50.200">
    <property type="entry name" value="Peptidase S8/S53 domain"/>
    <property type="match status" value="1"/>
</dbReference>
<dbReference type="PROSITE" id="PS51208">
    <property type="entry name" value="AUTOTRANSPORTER"/>
    <property type="match status" value="1"/>
</dbReference>
<evidence type="ECO:0000256" key="2">
    <source>
        <dbReference type="ARBA" id="ARBA00022801"/>
    </source>
</evidence>
<evidence type="ECO:0000256" key="5">
    <source>
        <dbReference type="SAM" id="MobiDB-lite"/>
    </source>
</evidence>
<evidence type="ECO:0000313" key="9">
    <source>
        <dbReference type="Proteomes" id="UP000266258"/>
    </source>
</evidence>
<dbReference type="InterPro" id="IPR000209">
    <property type="entry name" value="Peptidase_S8/S53_dom"/>
</dbReference>